<dbReference type="Proteomes" id="UP000006873">
    <property type="component" value="Chromosome"/>
</dbReference>
<dbReference type="SUPFAM" id="SSF47413">
    <property type="entry name" value="lambda repressor-like DNA-binding domains"/>
    <property type="match status" value="1"/>
</dbReference>
<dbReference type="InterPro" id="IPR001387">
    <property type="entry name" value="Cro/C1-type_HTH"/>
</dbReference>
<proteinExistence type="predicted"/>
<evidence type="ECO:0000313" key="2">
    <source>
        <dbReference type="EMBL" id="ADO35145.1"/>
    </source>
</evidence>
<keyword evidence="3" id="KW-1185">Reference proteome</keyword>
<dbReference type="Pfam" id="PF01381">
    <property type="entry name" value="HTH_3"/>
    <property type="match status" value="1"/>
</dbReference>
<dbReference type="InterPro" id="IPR010982">
    <property type="entry name" value="Lambda_DNA-bd_dom_sf"/>
</dbReference>
<gene>
    <name evidence="2" type="ordered locus">ELI_0120</name>
</gene>
<feature type="domain" description="HTH cro/C1-type" evidence="1">
    <location>
        <begin position="41"/>
        <end position="95"/>
    </location>
</feature>
<dbReference type="Gene3D" id="1.10.260.40">
    <property type="entry name" value="lambda repressor-like DNA-binding domains"/>
    <property type="match status" value="1"/>
</dbReference>
<dbReference type="eggNOG" id="COG1396">
    <property type="taxonomic scope" value="Bacteria"/>
</dbReference>
<dbReference type="SMART" id="SM00530">
    <property type="entry name" value="HTH_XRE"/>
    <property type="match status" value="1"/>
</dbReference>
<dbReference type="PROSITE" id="PS50943">
    <property type="entry name" value="HTH_CROC1"/>
    <property type="match status" value="1"/>
</dbReference>
<evidence type="ECO:0000259" key="1">
    <source>
        <dbReference type="PROSITE" id="PS50943"/>
    </source>
</evidence>
<reference key="1">
    <citation type="submission" date="2010-09" db="EMBL/GenBank/DDBJ databases">
        <authorList>
            <person name="Roh H."/>
            <person name="Ko H.-J."/>
            <person name="Kim D."/>
            <person name="Choi D.G."/>
            <person name="Park S."/>
            <person name="Kim S."/>
            <person name="Kim K.H."/>
            <person name="Chang I.S."/>
            <person name="Choi I.-G."/>
        </authorList>
    </citation>
    <scope>NUCLEOTIDE SEQUENCE</scope>
    <source>
        <strain>KIST612</strain>
    </source>
</reference>
<sequence length="147" mass="16658">MAFLFAFCGAAGLNPCPADKNTMTEERKMQELDHKAIGLRIRKQRTFLNMSRDQLARKIGITPTFLADIELGTKGFSLKSLNYFCSTLKMSSDAILYGPREYMGTKYSAILELLERCPKDKGKYAEEILTLFLLSHDPVEEVPRAQK</sequence>
<reference evidence="2 3" key="2">
    <citation type="journal article" date="2011" name="J. Bacteriol.">
        <title>Complete genome sequence of a carbon monoxide-utilizing acetogen, Eubacterium limosum KIST612.</title>
        <authorList>
            <person name="Roh H."/>
            <person name="Ko H.J."/>
            <person name="Kim D."/>
            <person name="Choi D.G."/>
            <person name="Park S."/>
            <person name="Kim S."/>
            <person name="Chang I.S."/>
            <person name="Choi I.G."/>
        </authorList>
    </citation>
    <scope>NUCLEOTIDE SEQUENCE [LARGE SCALE GENOMIC DNA]</scope>
    <source>
        <strain evidence="2 3">KIST612</strain>
    </source>
</reference>
<accession>E3GHI7</accession>
<evidence type="ECO:0000313" key="3">
    <source>
        <dbReference type="Proteomes" id="UP000006873"/>
    </source>
</evidence>
<name>E3GHI7_9FIRM</name>
<dbReference type="CDD" id="cd00093">
    <property type="entry name" value="HTH_XRE"/>
    <property type="match status" value="1"/>
</dbReference>
<dbReference type="AlphaFoldDB" id="E3GHI7"/>
<dbReference type="HOGENOM" id="CLU_066192_17_6_9"/>
<protein>
    <submittedName>
        <fullName evidence="2">Transcriptional regulator</fullName>
    </submittedName>
</protein>
<dbReference type="KEGG" id="elm:ELI_0120"/>
<organism evidence="2 3">
    <name type="scientific">Eubacterium callanderi</name>
    <dbReference type="NCBI Taxonomy" id="53442"/>
    <lineage>
        <taxon>Bacteria</taxon>
        <taxon>Bacillati</taxon>
        <taxon>Bacillota</taxon>
        <taxon>Clostridia</taxon>
        <taxon>Eubacteriales</taxon>
        <taxon>Eubacteriaceae</taxon>
        <taxon>Eubacterium</taxon>
    </lineage>
</organism>
<dbReference type="EMBL" id="CP002273">
    <property type="protein sequence ID" value="ADO35145.1"/>
    <property type="molecule type" value="Genomic_DNA"/>
</dbReference>
<dbReference type="GO" id="GO:0003677">
    <property type="term" value="F:DNA binding"/>
    <property type="evidence" value="ECO:0007669"/>
    <property type="project" value="InterPro"/>
</dbReference>